<protein>
    <submittedName>
        <fullName evidence="1">Uncharacterized protein</fullName>
    </submittedName>
</protein>
<evidence type="ECO:0000313" key="1">
    <source>
        <dbReference type="EMBL" id="PNR99236.1"/>
    </source>
</evidence>
<dbReference type="Proteomes" id="UP000236604">
    <property type="component" value="Unassembled WGS sequence"/>
</dbReference>
<accession>A0A2K1P956</accession>
<name>A0A2K1P956_9BACT</name>
<reference evidence="1 2" key="1">
    <citation type="submission" date="2013-12" db="EMBL/GenBank/DDBJ databases">
        <title>Comparative genomics of Petrotoga isolates.</title>
        <authorList>
            <person name="Nesbo C.L."/>
            <person name="Charchuk R."/>
            <person name="Chow K."/>
        </authorList>
    </citation>
    <scope>NUCLEOTIDE SEQUENCE [LARGE SCALE GENOMIC DNA]</scope>
    <source>
        <strain evidence="1 2">DSM 14811</strain>
    </source>
</reference>
<organism evidence="1 2">
    <name type="scientific">Petrotoga mexicana DSM 14811</name>
    <dbReference type="NCBI Taxonomy" id="1122954"/>
    <lineage>
        <taxon>Bacteria</taxon>
        <taxon>Thermotogati</taxon>
        <taxon>Thermotogota</taxon>
        <taxon>Thermotogae</taxon>
        <taxon>Petrotogales</taxon>
        <taxon>Petrotogaceae</taxon>
        <taxon>Petrotoga</taxon>
    </lineage>
</organism>
<evidence type="ECO:0000313" key="2">
    <source>
        <dbReference type="Proteomes" id="UP000236604"/>
    </source>
</evidence>
<keyword evidence="2" id="KW-1185">Reference proteome</keyword>
<comment type="caution">
    <text evidence="1">The sequence shown here is derived from an EMBL/GenBank/DDBJ whole genome shotgun (WGS) entry which is preliminary data.</text>
</comment>
<sequence length="40" mass="3975">MGNAGVIGPRAEYCSACNSCLICPISGAALSTAVAFVGLW</sequence>
<gene>
    <name evidence="1" type="ORF">X927_06075</name>
</gene>
<proteinExistence type="predicted"/>
<dbReference type="EMBL" id="AZRN01000023">
    <property type="protein sequence ID" value="PNR99236.1"/>
    <property type="molecule type" value="Genomic_DNA"/>
</dbReference>
<dbReference type="RefSeq" id="WP_281255690.1">
    <property type="nucleotide sequence ID" value="NZ_AZRN01000023.1"/>
</dbReference>
<dbReference type="AlphaFoldDB" id="A0A2K1P956"/>